<dbReference type="PROSITE" id="PS51294">
    <property type="entry name" value="HTH_MYB"/>
    <property type="match status" value="2"/>
</dbReference>
<accession>A0A1J4KWK8</accession>
<evidence type="ECO:0000256" key="5">
    <source>
        <dbReference type="SAM" id="SignalP"/>
    </source>
</evidence>
<dbReference type="InterPro" id="IPR001005">
    <property type="entry name" value="SANT/Myb"/>
</dbReference>
<feature type="domain" description="Myb-like" evidence="6">
    <location>
        <begin position="128"/>
        <end position="179"/>
    </location>
</feature>
<dbReference type="AlphaFoldDB" id="A0A1J4KWK8"/>
<feature type="chain" id="PRO_5013198776" evidence="5">
    <location>
        <begin position="25"/>
        <end position="219"/>
    </location>
</feature>
<dbReference type="GO" id="GO:0000978">
    <property type="term" value="F:RNA polymerase II cis-regulatory region sequence-specific DNA binding"/>
    <property type="evidence" value="ECO:0007669"/>
    <property type="project" value="TreeGrafter"/>
</dbReference>
<dbReference type="GO" id="GO:0042795">
    <property type="term" value="P:snRNA transcription by RNA polymerase II"/>
    <property type="evidence" value="ECO:0007669"/>
    <property type="project" value="TreeGrafter"/>
</dbReference>
<dbReference type="PANTHER" id="PTHR46621:SF1">
    <property type="entry name" value="SNRNA-ACTIVATING PROTEIN COMPLEX SUBUNIT 4"/>
    <property type="match status" value="1"/>
</dbReference>
<feature type="domain" description="SANT" evidence="7">
    <location>
        <begin position="78"/>
        <end position="119"/>
    </location>
</feature>
<evidence type="ECO:0000256" key="4">
    <source>
        <dbReference type="ARBA" id="ARBA00023242"/>
    </source>
</evidence>
<dbReference type="PANTHER" id="PTHR46621">
    <property type="entry name" value="SNRNA-ACTIVATING PROTEIN COMPLEX SUBUNIT 4"/>
    <property type="match status" value="1"/>
</dbReference>
<evidence type="ECO:0000259" key="8">
    <source>
        <dbReference type="PROSITE" id="PS51294"/>
    </source>
</evidence>
<dbReference type="GO" id="GO:0001006">
    <property type="term" value="F:RNA polymerase III type 3 promoter sequence-specific DNA binding"/>
    <property type="evidence" value="ECO:0007669"/>
    <property type="project" value="TreeGrafter"/>
</dbReference>
<dbReference type="OrthoDB" id="2143914at2759"/>
<dbReference type="Pfam" id="PF00249">
    <property type="entry name" value="Myb_DNA-binding"/>
    <property type="match status" value="2"/>
</dbReference>
<feature type="domain" description="HTH myb-type" evidence="8">
    <location>
        <begin position="136"/>
        <end position="183"/>
    </location>
</feature>
<evidence type="ECO:0000256" key="2">
    <source>
        <dbReference type="ARBA" id="ARBA00023125"/>
    </source>
</evidence>
<dbReference type="VEuPathDB" id="TrichDB:TRFO_42383"/>
<keyword evidence="10" id="KW-1185">Reference proteome</keyword>
<comment type="caution">
    <text evidence="9">The sequence shown here is derived from an EMBL/GenBank/DDBJ whole genome shotgun (WGS) entry which is preliminary data.</text>
</comment>
<dbReference type="InterPro" id="IPR009057">
    <property type="entry name" value="Homeodomain-like_sf"/>
</dbReference>
<dbReference type="InterPro" id="IPR051575">
    <property type="entry name" value="Myb-like_DNA-bd"/>
</dbReference>
<protein>
    <submittedName>
        <fullName evidence="9">Myb-like DNA-binding domain containing protein</fullName>
    </submittedName>
</protein>
<evidence type="ECO:0000259" key="6">
    <source>
        <dbReference type="PROSITE" id="PS50090"/>
    </source>
</evidence>
<name>A0A1J4KWK8_9EUKA</name>
<gene>
    <name evidence="9" type="ORF">TRFO_42383</name>
</gene>
<evidence type="ECO:0000259" key="7">
    <source>
        <dbReference type="PROSITE" id="PS51293"/>
    </source>
</evidence>
<dbReference type="PROSITE" id="PS51293">
    <property type="entry name" value="SANT"/>
    <property type="match status" value="1"/>
</dbReference>
<dbReference type="CDD" id="cd00167">
    <property type="entry name" value="SANT"/>
    <property type="match status" value="2"/>
</dbReference>
<keyword evidence="4" id="KW-0539">Nucleus</keyword>
<organism evidence="9 10">
    <name type="scientific">Tritrichomonas foetus</name>
    <dbReference type="NCBI Taxonomy" id="1144522"/>
    <lineage>
        <taxon>Eukaryota</taxon>
        <taxon>Metamonada</taxon>
        <taxon>Parabasalia</taxon>
        <taxon>Tritrichomonadida</taxon>
        <taxon>Tritrichomonadidae</taxon>
        <taxon>Tritrichomonas</taxon>
    </lineage>
</organism>
<keyword evidence="1" id="KW-0805">Transcription regulation</keyword>
<sequence>MPHSKHFIFNISLLLMHKIPFSQPSTGSFKVMNDYYSNISNHSTKTEDKIETFSLKYPSHKKCFDSFMISPDDINSRKHMSRWTQEEDMKLLNAVHIHGCDNWTLISQIVGGGRTRSQCAQRWSRGLRPGISHDEWSLDEDQKLLMLVEKYGKKNWVRIASCLGDRCDVQCRYRYQKINPDKMQSAKAPSAQMPLPPISILLNQMNIQIPSLFSIDFVQ</sequence>
<evidence type="ECO:0000256" key="1">
    <source>
        <dbReference type="ARBA" id="ARBA00023015"/>
    </source>
</evidence>
<reference evidence="9" key="1">
    <citation type="submission" date="2016-10" db="EMBL/GenBank/DDBJ databases">
        <authorList>
            <person name="Benchimol M."/>
            <person name="Almeida L.G."/>
            <person name="Vasconcelos A.T."/>
            <person name="Perreira-Neves A."/>
            <person name="Rosa I.A."/>
            <person name="Tasca T."/>
            <person name="Bogo M.R."/>
            <person name="de Souza W."/>
        </authorList>
    </citation>
    <scope>NUCLEOTIDE SEQUENCE [LARGE SCALE GENOMIC DNA]</scope>
    <source>
        <strain evidence="9">K</strain>
    </source>
</reference>
<dbReference type="InterPro" id="IPR017884">
    <property type="entry name" value="SANT_dom"/>
</dbReference>
<dbReference type="SMART" id="SM00717">
    <property type="entry name" value="SANT"/>
    <property type="match status" value="2"/>
</dbReference>
<feature type="domain" description="HTH myb-type" evidence="8">
    <location>
        <begin position="75"/>
        <end position="131"/>
    </location>
</feature>
<dbReference type="GO" id="GO:0019185">
    <property type="term" value="C:snRNA-activating protein complex"/>
    <property type="evidence" value="ECO:0007669"/>
    <property type="project" value="TreeGrafter"/>
</dbReference>
<keyword evidence="3" id="KW-0804">Transcription</keyword>
<dbReference type="InterPro" id="IPR017930">
    <property type="entry name" value="Myb_dom"/>
</dbReference>
<keyword evidence="2" id="KW-0238">DNA-binding</keyword>
<evidence type="ECO:0000313" key="10">
    <source>
        <dbReference type="Proteomes" id="UP000179807"/>
    </source>
</evidence>
<keyword evidence="5" id="KW-0732">Signal</keyword>
<dbReference type="RefSeq" id="XP_068368809.1">
    <property type="nucleotide sequence ID" value="XM_068514279.1"/>
</dbReference>
<dbReference type="SUPFAM" id="SSF46689">
    <property type="entry name" value="Homeodomain-like"/>
    <property type="match status" value="2"/>
</dbReference>
<dbReference type="Proteomes" id="UP000179807">
    <property type="component" value="Unassembled WGS sequence"/>
</dbReference>
<dbReference type="Gene3D" id="1.10.10.60">
    <property type="entry name" value="Homeodomain-like"/>
    <property type="match status" value="2"/>
</dbReference>
<proteinExistence type="predicted"/>
<dbReference type="EMBL" id="MLAK01000199">
    <property type="protein sequence ID" value="OHT15673.1"/>
    <property type="molecule type" value="Genomic_DNA"/>
</dbReference>
<evidence type="ECO:0000256" key="3">
    <source>
        <dbReference type="ARBA" id="ARBA00023163"/>
    </source>
</evidence>
<feature type="signal peptide" evidence="5">
    <location>
        <begin position="1"/>
        <end position="24"/>
    </location>
</feature>
<feature type="domain" description="Myb-like" evidence="6">
    <location>
        <begin position="75"/>
        <end position="127"/>
    </location>
</feature>
<dbReference type="PROSITE" id="PS50090">
    <property type="entry name" value="MYB_LIKE"/>
    <property type="match status" value="2"/>
</dbReference>
<dbReference type="GO" id="GO:0042796">
    <property type="term" value="P:snRNA transcription by RNA polymerase III"/>
    <property type="evidence" value="ECO:0007669"/>
    <property type="project" value="TreeGrafter"/>
</dbReference>
<dbReference type="GeneID" id="94848983"/>
<evidence type="ECO:0000313" key="9">
    <source>
        <dbReference type="EMBL" id="OHT15673.1"/>
    </source>
</evidence>